<evidence type="ECO:0000313" key="2">
    <source>
        <dbReference type="Proteomes" id="UP000252582"/>
    </source>
</evidence>
<gene>
    <name evidence="1" type="ORF">DFR48_102212</name>
</gene>
<proteinExistence type="predicted"/>
<organism evidence="1 2">
    <name type="scientific">Ciceribacter lividus</name>
    <dbReference type="NCBI Taxonomy" id="1197950"/>
    <lineage>
        <taxon>Bacteria</taxon>
        <taxon>Pseudomonadati</taxon>
        <taxon>Pseudomonadota</taxon>
        <taxon>Alphaproteobacteria</taxon>
        <taxon>Hyphomicrobiales</taxon>
        <taxon>Rhizobiaceae</taxon>
        <taxon>Ciceribacter</taxon>
    </lineage>
</organism>
<sequence>MLTRRGILTGGSAALALGGAGIVVEARRAAARYARYSRDLRVPLMPPVTDRGLVRYATLAANGHNTQPWRFQMSDRGIAIRPDFSRRTPVVDPDDHHLYVSLGCAVENLAIAAIATGRPGAVAVTRDDNETGASLAFISDGMAADPDTWKMFTAIPRRQSTRSVYDGRPVPSADLERLRKSADVDGVHLALLTDQGAVGRMRDLVIAGNDAQMADRAFVAELKRWIRFSPSAAIGRGDGLYAAASGNPALPEWLGPHAFEMAFKPRSEADKYARQMDSSAGIAVFSAAPENPAGWIAAGRACQRFCLTATALGIRTAFVNQPVEVAALRADVASVAGLDGRRPDLVLRFGYAPALPYSPRRPVEAVILRNA</sequence>
<dbReference type="InterPro" id="IPR000415">
    <property type="entry name" value="Nitroreductase-like"/>
</dbReference>
<dbReference type="RefSeq" id="WP_114362053.1">
    <property type="nucleotide sequence ID" value="NZ_QPIX01000002.1"/>
</dbReference>
<dbReference type="Gene3D" id="3.40.109.10">
    <property type="entry name" value="NADH Oxidase"/>
    <property type="match status" value="1"/>
</dbReference>
<evidence type="ECO:0000313" key="1">
    <source>
        <dbReference type="EMBL" id="RCW27728.1"/>
    </source>
</evidence>
<dbReference type="AlphaFoldDB" id="A0A6I7HPM3"/>
<accession>A0A6I7HPM3</accession>
<dbReference type="PANTHER" id="PTHR23026:SF123">
    <property type="entry name" value="NAD(P)H NITROREDUCTASE RV3131-RELATED"/>
    <property type="match status" value="1"/>
</dbReference>
<dbReference type="InterPro" id="IPR006311">
    <property type="entry name" value="TAT_signal"/>
</dbReference>
<keyword evidence="2" id="KW-1185">Reference proteome</keyword>
<dbReference type="NCBIfam" id="NF047509">
    <property type="entry name" value="Rv3131_FMN_oxido"/>
    <property type="match status" value="1"/>
</dbReference>
<dbReference type="InterPro" id="IPR050627">
    <property type="entry name" value="Nitroreductase/BluB"/>
</dbReference>
<dbReference type="EMBL" id="QPIX01000002">
    <property type="protein sequence ID" value="RCW27728.1"/>
    <property type="molecule type" value="Genomic_DNA"/>
</dbReference>
<dbReference type="PROSITE" id="PS51318">
    <property type="entry name" value="TAT"/>
    <property type="match status" value="1"/>
</dbReference>
<dbReference type="PANTHER" id="PTHR23026">
    <property type="entry name" value="NADPH NITROREDUCTASE"/>
    <property type="match status" value="1"/>
</dbReference>
<protein>
    <submittedName>
        <fullName evidence="1">Nitroreductase family protein</fullName>
    </submittedName>
</protein>
<dbReference type="Proteomes" id="UP000252582">
    <property type="component" value="Unassembled WGS sequence"/>
</dbReference>
<name>A0A6I7HPM3_9HYPH</name>
<dbReference type="SUPFAM" id="SSF55469">
    <property type="entry name" value="FMN-dependent nitroreductase-like"/>
    <property type="match status" value="2"/>
</dbReference>
<dbReference type="GO" id="GO:0016491">
    <property type="term" value="F:oxidoreductase activity"/>
    <property type="evidence" value="ECO:0007669"/>
    <property type="project" value="InterPro"/>
</dbReference>
<comment type="caution">
    <text evidence="1">The sequence shown here is derived from an EMBL/GenBank/DDBJ whole genome shotgun (WGS) entry which is preliminary data.</text>
</comment>
<reference evidence="1 2" key="1">
    <citation type="submission" date="2018-07" db="EMBL/GenBank/DDBJ databases">
        <title>Genomic Encyclopedia of Type Strains, Phase IV (KMG-IV): sequencing the most valuable type-strain genomes for metagenomic binning, comparative biology and taxonomic classification.</title>
        <authorList>
            <person name="Goeker M."/>
        </authorList>
    </citation>
    <scope>NUCLEOTIDE SEQUENCE [LARGE SCALE GENOMIC DNA]</scope>
    <source>
        <strain evidence="1 2">DSM 25528</strain>
    </source>
</reference>